<sequence length="85" mass="9346">MPPLKTDSLGRRMSLSGLSVEMPVGLSMTLYLGICCVCTMRNFAMLLCSKNIGHLVNRAAALPKDYAQLPSPLRFVYNLPFQGPE</sequence>
<gene>
    <name evidence="2" type="ORF">SAMN04488523_10671</name>
</gene>
<name>A0A1I1Z6U9_9RHOB</name>
<keyword evidence="1" id="KW-1133">Transmembrane helix</keyword>
<keyword evidence="1" id="KW-0812">Transmembrane</keyword>
<protein>
    <submittedName>
        <fullName evidence="2">Uncharacterized protein</fullName>
    </submittedName>
</protein>
<keyword evidence="1" id="KW-0472">Membrane</keyword>
<evidence type="ECO:0000313" key="2">
    <source>
        <dbReference type="EMBL" id="SFE27584.1"/>
    </source>
</evidence>
<organism evidence="2 3">
    <name type="scientific">Sulfitobacter brevis</name>
    <dbReference type="NCBI Taxonomy" id="74348"/>
    <lineage>
        <taxon>Bacteria</taxon>
        <taxon>Pseudomonadati</taxon>
        <taxon>Pseudomonadota</taxon>
        <taxon>Alphaproteobacteria</taxon>
        <taxon>Rhodobacterales</taxon>
        <taxon>Roseobacteraceae</taxon>
        <taxon>Sulfitobacter</taxon>
    </lineage>
</organism>
<reference evidence="2 3" key="1">
    <citation type="submission" date="2016-10" db="EMBL/GenBank/DDBJ databases">
        <authorList>
            <person name="de Groot N.N."/>
        </authorList>
    </citation>
    <scope>NUCLEOTIDE SEQUENCE [LARGE SCALE GENOMIC DNA]</scope>
    <source>
        <strain evidence="2 3">DSM 11443</strain>
    </source>
</reference>
<feature type="transmembrane region" description="Helical" evidence="1">
    <location>
        <begin position="20"/>
        <end position="40"/>
    </location>
</feature>
<evidence type="ECO:0000313" key="3">
    <source>
        <dbReference type="Proteomes" id="UP000198977"/>
    </source>
</evidence>
<evidence type="ECO:0000256" key="1">
    <source>
        <dbReference type="SAM" id="Phobius"/>
    </source>
</evidence>
<keyword evidence="3" id="KW-1185">Reference proteome</keyword>
<proteinExistence type="predicted"/>
<accession>A0A1I1Z6U9</accession>
<dbReference type="Proteomes" id="UP000198977">
    <property type="component" value="Unassembled WGS sequence"/>
</dbReference>
<dbReference type="EMBL" id="FOMW01000006">
    <property type="protein sequence ID" value="SFE27584.1"/>
    <property type="molecule type" value="Genomic_DNA"/>
</dbReference>
<dbReference type="AlphaFoldDB" id="A0A1I1Z6U9"/>
<dbReference type="STRING" id="74348.SAMN04488523_10671"/>